<name>A0ABZ2E6I7_9BACT</name>
<dbReference type="Proteomes" id="UP001318120">
    <property type="component" value="Chromosome"/>
</dbReference>
<proteinExistence type="predicted"/>
<dbReference type="GeneID" id="93113700"/>
<protein>
    <submittedName>
        <fullName evidence="1">Uncharacterized protein</fullName>
    </submittedName>
</protein>
<dbReference type="EMBL" id="CP144916">
    <property type="protein sequence ID" value="WWC41309.1"/>
    <property type="molecule type" value="Genomic_DNA"/>
</dbReference>
<gene>
    <name evidence="1" type="ORF">CVIC9261_06280</name>
</gene>
<sequence>MTKIPLFRLSEIMNFWNGANQGDYYSSDIEELLIEVSEYDFTDVKDDLITSLKSFMEYEKKLELQNKYD</sequence>
<evidence type="ECO:0000313" key="1">
    <source>
        <dbReference type="EMBL" id="WWC41309.1"/>
    </source>
</evidence>
<organism evidence="1 2">
    <name type="scientific">Campylobacter vicugnae</name>
    <dbReference type="NCBI Taxonomy" id="1660076"/>
    <lineage>
        <taxon>Bacteria</taxon>
        <taxon>Pseudomonadati</taxon>
        <taxon>Campylobacterota</taxon>
        <taxon>Epsilonproteobacteria</taxon>
        <taxon>Campylobacterales</taxon>
        <taxon>Campylobacteraceae</taxon>
        <taxon>Campylobacter</taxon>
    </lineage>
</organism>
<reference evidence="1 2" key="1">
    <citation type="journal article" date="2017" name="Genome Biol. Evol.">
        <title>Comparative Genomic Analysis Identifies a Campylobacter Clade Deficient in Selenium Metabolism.</title>
        <authorList>
            <person name="Miller W.G."/>
            <person name="Yee E."/>
            <person name="Lopes B.S."/>
            <person name="Chapman M.H."/>
            <person name="Huynh S."/>
            <person name="Bono J.L."/>
            <person name="Parker C.T."/>
            <person name="Strachan N.J.C."/>
            <person name="Forbes K.J."/>
        </authorList>
    </citation>
    <scope>NUCLEOTIDE SEQUENCE [LARGE SCALE GENOMIC DNA]</scope>
    <source>
        <strain evidence="1 2">RM9261</strain>
    </source>
</reference>
<dbReference type="RefSeq" id="WP_086257328.1">
    <property type="nucleotide sequence ID" value="NZ_CP144916.1"/>
</dbReference>
<accession>A0ABZ2E6I7</accession>
<evidence type="ECO:0000313" key="2">
    <source>
        <dbReference type="Proteomes" id="UP001318120"/>
    </source>
</evidence>
<keyword evidence="2" id="KW-1185">Reference proteome</keyword>